<proteinExistence type="inferred from homology"/>
<organism evidence="2 3">
    <name type="scientific">Sphingobium amiense</name>
    <dbReference type="NCBI Taxonomy" id="135719"/>
    <lineage>
        <taxon>Bacteria</taxon>
        <taxon>Pseudomonadati</taxon>
        <taxon>Pseudomonadota</taxon>
        <taxon>Alphaproteobacteria</taxon>
        <taxon>Sphingomonadales</taxon>
        <taxon>Sphingomonadaceae</taxon>
        <taxon>Sphingobium</taxon>
    </lineage>
</organism>
<dbReference type="SUPFAM" id="SSF52799">
    <property type="entry name" value="(Phosphotyrosine protein) phosphatases II"/>
    <property type="match status" value="1"/>
</dbReference>
<dbReference type="EMBL" id="AP018664">
    <property type="protein sequence ID" value="BBD99790.1"/>
    <property type="molecule type" value="Genomic_DNA"/>
</dbReference>
<protein>
    <submittedName>
        <fullName evidence="2">Protein-tyrosine-phosphatase</fullName>
    </submittedName>
</protein>
<name>A0A494WFI3_9SPHN</name>
<dbReference type="GO" id="GO:0004721">
    <property type="term" value="F:phosphoprotein phosphatase activity"/>
    <property type="evidence" value="ECO:0007669"/>
    <property type="project" value="InterPro"/>
</dbReference>
<dbReference type="KEGG" id="sami:SAMIE_1032910"/>
<dbReference type="InterPro" id="IPR026893">
    <property type="entry name" value="Tyr/Ser_Pase_IphP-type"/>
</dbReference>
<dbReference type="RefSeq" id="WP_066695882.1">
    <property type="nucleotide sequence ID" value="NZ_AP018664.1"/>
</dbReference>
<keyword evidence="3" id="KW-1185">Reference proteome</keyword>
<dbReference type="PANTHER" id="PTHR31126">
    <property type="entry name" value="TYROSINE-PROTEIN PHOSPHATASE"/>
    <property type="match status" value="1"/>
</dbReference>
<dbReference type="Gene3D" id="3.90.190.10">
    <property type="entry name" value="Protein tyrosine phosphatase superfamily"/>
    <property type="match status" value="1"/>
</dbReference>
<dbReference type="Pfam" id="PF13350">
    <property type="entry name" value="Y_phosphatase3"/>
    <property type="match status" value="1"/>
</dbReference>
<evidence type="ECO:0000313" key="2">
    <source>
        <dbReference type="EMBL" id="BBD99790.1"/>
    </source>
</evidence>
<dbReference type="InterPro" id="IPR029021">
    <property type="entry name" value="Prot-tyrosine_phosphatase-like"/>
</dbReference>
<gene>
    <name evidence="2" type="ORF">SAMIE_1032910</name>
</gene>
<comment type="similarity">
    <text evidence="1">Belongs to the protein-tyrosine phosphatase family.</text>
</comment>
<evidence type="ECO:0000313" key="3">
    <source>
        <dbReference type="Proteomes" id="UP000279959"/>
    </source>
</evidence>
<dbReference type="AlphaFoldDB" id="A0A494WFI3"/>
<dbReference type="PANTHER" id="PTHR31126:SF1">
    <property type="entry name" value="TYROSINE SPECIFIC PROTEIN PHOSPHATASES DOMAIN-CONTAINING PROTEIN"/>
    <property type="match status" value="1"/>
</dbReference>
<evidence type="ECO:0000256" key="1">
    <source>
        <dbReference type="ARBA" id="ARBA00009580"/>
    </source>
</evidence>
<accession>A0A494WFI3</accession>
<reference evidence="2 3" key="1">
    <citation type="submission" date="2018-05" db="EMBL/GenBank/DDBJ databases">
        <title>Complete Genome Sequence of the Nonylphenol-Degrading Bacterium Sphingobium amiense DSM 16289T.</title>
        <authorList>
            <person name="Ootsuka M."/>
            <person name="Nishizawa T."/>
            <person name="Ohta H."/>
        </authorList>
    </citation>
    <scope>NUCLEOTIDE SEQUENCE [LARGE SCALE GENOMIC DNA]</scope>
    <source>
        <strain evidence="2 3">DSM 16289</strain>
    </source>
</reference>
<sequence length="262" mass="28576">MSERSAVLAEAGVLPLASAFNLRDFGGLETADGQTVRRGILFRSGTMSLLTPEDAEALRALGIRAICDLRRPNERLAEPTGWHGAEVDYYSRDYRETSGVLAEVLRSDDATADDMHAAMVAIYRAIPVDHAESYRAMFGQILAGRLPILINCAAGKDRTGVGVMLILSALGVPREAIVRDYLATNDHADWTWRLGQGETRLSVAFRERRDMVMPLLLADSAYLDALYETLDADHGGVDAYLRDGLGLDDDALSRLRGALIAP</sequence>
<dbReference type="Proteomes" id="UP000279959">
    <property type="component" value="Chromosome"/>
</dbReference>